<evidence type="ECO:0000256" key="2">
    <source>
        <dbReference type="SAM" id="Phobius"/>
    </source>
</evidence>
<feature type="compositionally biased region" description="Basic and acidic residues" evidence="1">
    <location>
        <begin position="78"/>
        <end position="88"/>
    </location>
</feature>
<keyword evidence="2" id="KW-0472">Membrane</keyword>
<dbReference type="EMBL" id="QFFN01000053">
    <property type="protein sequence ID" value="PWG58954.1"/>
    <property type="molecule type" value="Genomic_DNA"/>
</dbReference>
<dbReference type="InterPro" id="IPR046062">
    <property type="entry name" value="DUF6020"/>
</dbReference>
<keyword evidence="4" id="KW-1185">Reference proteome</keyword>
<protein>
    <recommendedName>
        <fullName evidence="5">Beta-carotene 15,15'-monooxygenase</fullName>
    </recommendedName>
</protein>
<proteinExistence type="predicted"/>
<name>A0A2U2MQ30_9BIFI</name>
<dbReference type="Proteomes" id="UP000245753">
    <property type="component" value="Unassembled WGS sequence"/>
</dbReference>
<evidence type="ECO:0000313" key="4">
    <source>
        <dbReference type="Proteomes" id="UP000245753"/>
    </source>
</evidence>
<gene>
    <name evidence="3" type="ORF">DF200_10110</name>
</gene>
<keyword evidence="2" id="KW-0812">Transmembrane</keyword>
<sequence>MACLWLALCTAVGPIYRADGSITDFSPANAAMLVVAFAAYFGMVVGLTRLAGRRRNDIPRVVRDGDERCGQSPSEAGGKPRDNPARDARPQGFLARHEEAILRATDRTWKLFVILVVGWLWCYATLLSAFGADLFSQIREFSSFWAQTHGDPQTYLDGTGVVNTIMDVYPTAHYLWPADPTFLTNQHNILLTLLYGGVAFASRSLTGAVDAGIVVLSGAQFLFAAFCCAATANRFLNMPFLRDRASPAPPHQEETSQPERLPSVSLRSTAPLDPEGSQSERRSPQPAPQ</sequence>
<evidence type="ECO:0008006" key="5">
    <source>
        <dbReference type="Google" id="ProtNLM"/>
    </source>
</evidence>
<evidence type="ECO:0000313" key="3">
    <source>
        <dbReference type="EMBL" id="PWG58954.1"/>
    </source>
</evidence>
<feature type="transmembrane region" description="Helical" evidence="2">
    <location>
        <begin position="30"/>
        <end position="50"/>
    </location>
</feature>
<reference evidence="3 4" key="1">
    <citation type="journal article" date="2018" name="Int. J. Syst. Evol. Microbiol.">
        <title>Bifidobacterium catulorum sp. nov., a novel taxon from the faeces of the baby common marmoset (Callithrix jacchus).</title>
        <authorList>
            <person name="Modesto M."/>
            <person name="Michelini S."/>
            <person name="Oki K."/>
            <person name="Biavati B."/>
            <person name="Watanabe K."/>
            <person name="Mattarelli P."/>
        </authorList>
    </citation>
    <scope>NUCLEOTIDE SEQUENCE [LARGE SCALE GENOMIC DNA]</scope>
    <source>
        <strain evidence="3 4">MRM 8.19</strain>
    </source>
</reference>
<evidence type="ECO:0000256" key="1">
    <source>
        <dbReference type="SAM" id="MobiDB-lite"/>
    </source>
</evidence>
<feature type="transmembrane region" description="Helical" evidence="2">
    <location>
        <begin position="111"/>
        <end position="132"/>
    </location>
</feature>
<keyword evidence="2" id="KW-1133">Transmembrane helix</keyword>
<feature type="region of interest" description="Disordered" evidence="1">
    <location>
        <begin position="62"/>
        <end position="88"/>
    </location>
</feature>
<accession>A0A2U2MQ30</accession>
<feature type="non-terminal residue" evidence="3">
    <location>
        <position position="289"/>
    </location>
</feature>
<comment type="caution">
    <text evidence="3">The sequence shown here is derived from an EMBL/GenBank/DDBJ whole genome shotgun (WGS) entry which is preliminary data.</text>
</comment>
<feature type="region of interest" description="Disordered" evidence="1">
    <location>
        <begin position="245"/>
        <end position="289"/>
    </location>
</feature>
<dbReference type="Pfam" id="PF19484">
    <property type="entry name" value="DUF6020"/>
    <property type="match status" value="1"/>
</dbReference>
<organism evidence="3 4">
    <name type="scientific">Bifidobacterium catulorum</name>
    <dbReference type="NCBI Taxonomy" id="1630173"/>
    <lineage>
        <taxon>Bacteria</taxon>
        <taxon>Bacillati</taxon>
        <taxon>Actinomycetota</taxon>
        <taxon>Actinomycetes</taxon>
        <taxon>Bifidobacteriales</taxon>
        <taxon>Bifidobacteriaceae</taxon>
        <taxon>Bifidobacterium</taxon>
    </lineage>
</organism>
<dbReference type="AlphaFoldDB" id="A0A2U2MQ30"/>